<keyword evidence="1" id="KW-0040">ANK repeat</keyword>
<dbReference type="PROSITE" id="PS50088">
    <property type="entry name" value="ANK_REPEAT"/>
    <property type="match status" value="2"/>
</dbReference>
<dbReference type="SUPFAM" id="SSF48403">
    <property type="entry name" value="Ankyrin repeat"/>
    <property type="match status" value="1"/>
</dbReference>
<dbReference type="PROSITE" id="PS50297">
    <property type="entry name" value="ANK_REP_REGION"/>
    <property type="match status" value="2"/>
</dbReference>
<accession>A0A6H5I7D3</accession>
<gene>
    <name evidence="2" type="ORF">TBRA_LOCUS5735</name>
</gene>
<dbReference type="SMART" id="SM00248">
    <property type="entry name" value="ANK"/>
    <property type="match status" value="6"/>
</dbReference>
<proteinExistence type="predicted"/>
<evidence type="ECO:0000313" key="3">
    <source>
        <dbReference type="Proteomes" id="UP000479190"/>
    </source>
</evidence>
<dbReference type="Gene3D" id="1.25.40.20">
    <property type="entry name" value="Ankyrin repeat-containing domain"/>
    <property type="match status" value="1"/>
</dbReference>
<evidence type="ECO:0000256" key="1">
    <source>
        <dbReference type="PROSITE-ProRule" id="PRU00023"/>
    </source>
</evidence>
<dbReference type="OrthoDB" id="539213at2759"/>
<dbReference type="Pfam" id="PF12796">
    <property type="entry name" value="Ank_2"/>
    <property type="match status" value="2"/>
</dbReference>
<dbReference type="EMBL" id="CADCXV010000726">
    <property type="protein sequence ID" value="CAB0033837.1"/>
    <property type="molecule type" value="Genomic_DNA"/>
</dbReference>
<feature type="repeat" description="ANK" evidence="1">
    <location>
        <begin position="173"/>
        <end position="208"/>
    </location>
</feature>
<organism evidence="2 3">
    <name type="scientific">Trichogramma brassicae</name>
    <dbReference type="NCBI Taxonomy" id="86971"/>
    <lineage>
        <taxon>Eukaryota</taxon>
        <taxon>Metazoa</taxon>
        <taxon>Ecdysozoa</taxon>
        <taxon>Arthropoda</taxon>
        <taxon>Hexapoda</taxon>
        <taxon>Insecta</taxon>
        <taxon>Pterygota</taxon>
        <taxon>Neoptera</taxon>
        <taxon>Endopterygota</taxon>
        <taxon>Hymenoptera</taxon>
        <taxon>Apocrita</taxon>
        <taxon>Proctotrupomorpha</taxon>
        <taxon>Chalcidoidea</taxon>
        <taxon>Trichogrammatidae</taxon>
        <taxon>Trichogramma</taxon>
    </lineage>
</organism>
<dbReference type="Proteomes" id="UP000479190">
    <property type="component" value="Unassembled WGS sequence"/>
</dbReference>
<dbReference type="AlphaFoldDB" id="A0A6H5I7D3"/>
<dbReference type="PANTHER" id="PTHR24133">
    <property type="entry name" value="ANKYRIN DOMAIN-CONTAINING"/>
    <property type="match status" value="1"/>
</dbReference>
<dbReference type="PANTHER" id="PTHR24133:SF40">
    <property type="entry name" value="ANKYRIN REPEAT DOMAIN 44"/>
    <property type="match status" value="1"/>
</dbReference>
<dbReference type="InterPro" id="IPR036770">
    <property type="entry name" value="Ankyrin_rpt-contain_sf"/>
</dbReference>
<name>A0A6H5I7D3_9HYME</name>
<feature type="repeat" description="ANK" evidence="1">
    <location>
        <begin position="253"/>
        <end position="281"/>
    </location>
</feature>
<reference evidence="2 3" key="1">
    <citation type="submission" date="2020-02" db="EMBL/GenBank/DDBJ databases">
        <authorList>
            <person name="Ferguson B K."/>
        </authorList>
    </citation>
    <scope>NUCLEOTIDE SEQUENCE [LARGE SCALE GENOMIC DNA]</scope>
</reference>
<dbReference type="InterPro" id="IPR052391">
    <property type="entry name" value="E3_Ligase-Neurotoxin"/>
</dbReference>
<keyword evidence="3" id="KW-1185">Reference proteome</keyword>
<dbReference type="InterPro" id="IPR002110">
    <property type="entry name" value="Ankyrin_rpt"/>
</dbReference>
<protein>
    <submittedName>
        <fullName evidence="2">Uncharacterized protein</fullName>
    </submittedName>
</protein>
<evidence type="ECO:0000313" key="2">
    <source>
        <dbReference type="EMBL" id="CAB0033837.1"/>
    </source>
</evidence>
<sequence>MFRSDNQSNSSFRSGYGAPSFVSVDKDGKPVLNRTRLLNDLTGGDYLNRMYLSFVAGKNSRTNYDELIRPGMPDFHVVCKLNLTDSVHEFLELGQDPNCRCAETGNSPLHVSKSQYVMELLLRNGADPNLVNKDGSTPMHIVCNNYTVDLLGTIFEHCWEKYQPLQVNARDKSGNTPLHLILHSARYSVESMTESLLRRGADPTLANEKGSTPLHVICTRNIEYLSGEDLMEIFLKTNKEIDQMVEINALDNLGRTPLQCAVASLQPKCVKLLLDHGAELSSFVFPTENYFRAYHSKLLLVSCALDIVERLQEGGYELARSDALTIMKLFAKRRLFEKRFYYPTLWYNDEKFVSIATELMVKPDLSLHKLVHLQPKEAKKLVTYLDYVELVKKLYEVPGVSRYACAAHLSDILMRGFLRPWALECFMELTHYRLPILCCAMIIEELNNEDLYNICLAIFDDCLFYYLIDESIGAMKKKKRPILHLRYTSSASKNNGRANVLQFISIMKTTCAFRNLNSSGTFSNSSLGFVRSRAERGRERERDQKKKICEKFSAPVATQQRLVFCKIGKSIELRAADARDDELLDKMMSVYANDATKTLLYEPQHEEQEETPVEKPPMTLETIALDDSTDEVIEDNAVTELEQSLEMAMAPIKSVPMENIDASKKFLQVPTPILASLVAILGRPVVGR</sequence>